<dbReference type="Proteomes" id="UP000821865">
    <property type="component" value="Chromosome 2"/>
</dbReference>
<name>A0ACB8DC47_DERSI</name>
<proteinExistence type="predicted"/>
<gene>
    <name evidence="1" type="ORF">HPB49_008983</name>
</gene>
<reference evidence="1" key="1">
    <citation type="submission" date="2020-05" db="EMBL/GenBank/DDBJ databases">
        <title>Large-scale comparative analyses of tick genomes elucidate their genetic diversity and vector capacities.</title>
        <authorList>
            <person name="Jia N."/>
            <person name="Wang J."/>
            <person name="Shi W."/>
            <person name="Du L."/>
            <person name="Sun Y."/>
            <person name="Zhan W."/>
            <person name="Jiang J."/>
            <person name="Wang Q."/>
            <person name="Zhang B."/>
            <person name="Ji P."/>
            <person name="Sakyi L.B."/>
            <person name="Cui X."/>
            <person name="Yuan T."/>
            <person name="Jiang B."/>
            <person name="Yang W."/>
            <person name="Lam T.T.-Y."/>
            <person name="Chang Q."/>
            <person name="Ding S."/>
            <person name="Wang X."/>
            <person name="Zhu J."/>
            <person name="Ruan X."/>
            <person name="Zhao L."/>
            <person name="Wei J."/>
            <person name="Que T."/>
            <person name="Du C."/>
            <person name="Cheng J."/>
            <person name="Dai P."/>
            <person name="Han X."/>
            <person name="Huang E."/>
            <person name="Gao Y."/>
            <person name="Liu J."/>
            <person name="Shao H."/>
            <person name="Ye R."/>
            <person name="Li L."/>
            <person name="Wei W."/>
            <person name="Wang X."/>
            <person name="Wang C."/>
            <person name="Yang T."/>
            <person name="Huo Q."/>
            <person name="Li W."/>
            <person name="Guo W."/>
            <person name="Chen H."/>
            <person name="Zhou L."/>
            <person name="Ni X."/>
            <person name="Tian J."/>
            <person name="Zhou Y."/>
            <person name="Sheng Y."/>
            <person name="Liu T."/>
            <person name="Pan Y."/>
            <person name="Xia L."/>
            <person name="Li J."/>
            <person name="Zhao F."/>
            <person name="Cao W."/>
        </authorList>
    </citation>
    <scope>NUCLEOTIDE SEQUENCE</scope>
    <source>
        <strain evidence="1">Dsil-2018</strain>
    </source>
</reference>
<keyword evidence="2" id="KW-1185">Reference proteome</keyword>
<comment type="caution">
    <text evidence="1">The sequence shown here is derived from an EMBL/GenBank/DDBJ whole genome shotgun (WGS) entry which is preliminary data.</text>
</comment>
<evidence type="ECO:0000313" key="1">
    <source>
        <dbReference type="EMBL" id="KAH7965606.1"/>
    </source>
</evidence>
<accession>A0ACB8DC47</accession>
<dbReference type="EMBL" id="CM023471">
    <property type="protein sequence ID" value="KAH7965606.1"/>
    <property type="molecule type" value="Genomic_DNA"/>
</dbReference>
<organism evidence="1 2">
    <name type="scientific">Dermacentor silvarum</name>
    <name type="common">Tick</name>
    <dbReference type="NCBI Taxonomy" id="543639"/>
    <lineage>
        <taxon>Eukaryota</taxon>
        <taxon>Metazoa</taxon>
        <taxon>Ecdysozoa</taxon>
        <taxon>Arthropoda</taxon>
        <taxon>Chelicerata</taxon>
        <taxon>Arachnida</taxon>
        <taxon>Acari</taxon>
        <taxon>Parasitiformes</taxon>
        <taxon>Ixodida</taxon>
        <taxon>Ixodoidea</taxon>
        <taxon>Ixodidae</taxon>
        <taxon>Rhipicephalinae</taxon>
        <taxon>Dermacentor</taxon>
    </lineage>
</organism>
<sequence>MSASIFLRVFIRSGRQVGFLYQTSSMWSLFFDYPFSVMLVEDVRRNLLFPAANVRLHRWIYISKLCHQYVSECAGEEEIMSPSTTLISFTLSGMSSRRHRRRHRRLDFVQHSEPFPDRLGADSARNPPSSKRLAPLFRPHKRFCRSRRTLHRKCQHDVMSGRSFGSAAAAAPGIPRRVTGDRSGARLAWVLRPGISKVPPYFGPWNKWLRYYKGTQPRKWPELSTPCTVGEAAVAARCE</sequence>
<protein>
    <submittedName>
        <fullName evidence="1">Uncharacterized protein</fullName>
    </submittedName>
</protein>
<evidence type="ECO:0000313" key="2">
    <source>
        <dbReference type="Proteomes" id="UP000821865"/>
    </source>
</evidence>